<name>M4VHT0_9BACT</name>
<evidence type="ECO:0000313" key="2">
    <source>
        <dbReference type="Proteomes" id="UP000011932"/>
    </source>
</evidence>
<dbReference type="RefSeq" id="WP_015468466.1">
    <property type="nucleotide sequence ID" value="NC_020812.1"/>
</dbReference>
<protein>
    <recommendedName>
        <fullName evidence="3">GpW</fullName>
    </recommendedName>
</protein>
<dbReference type="SUPFAM" id="SSF64210">
    <property type="entry name" value="Head-to-tail joining protein W, gpW"/>
    <property type="match status" value="1"/>
</dbReference>
<gene>
    <name evidence="1" type="ORF">A11S_2154</name>
</gene>
<dbReference type="InterPro" id="IPR036626">
    <property type="entry name" value="GpW_sf"/>
</dbReference>
<dbReference type="EMBL" id="CP003538">
    <property type="protein sequence ID" value="AGH98952.1"/>
    <property type="molecule type" value="Genomic_DNA"/>
</dbReference>
<sequence length="76" mass="8534">MTETLLELETRLVQAKEARHRLLTGTQEVTVSLHGYGSTTYTAANVDGLEKYIHELKTEIAKRTGTARRGIIRTSF</sequence>
<dbReference type="HOGENOM" id="CLU_2650381_0_0_5"/>
<reference evidence="1 2" key="1">
    <citation type="journal article" date="2013" name="ISME J.">
        <title>By their genes ye shall know them: genomic signatures of predatory bacteria.</title>
        <authorList>
            <person name="Pasternak Z."/>
            <person name="Pietrokovski S."/>
            <person name="Rotem O."/>
            <person name="Gophna U."/>
            <person name="Lurie-Weinberger M.N."/>
            <person name="Jurkevitch E."/>
        </authorList>
    </citation>
    <scope>NUCLEOTIDE SEQUENCE [LARGE SCALE GENOMIC DNA]</scope>
    <source>
        <strain evidence="1">EPB</strain>
    </source>
</reference>
<dbReference type="AlphaFoldDB" id="M4VHT0"/>
<dbReference type="KEGG" id="man:A11S_2154"/>
<proteinExistence type="predicted"/>
<evidence type="ECO:0008006" key="3">
    <source>
        <dbReference type="Google" id="ProtNLM"/>
    </source>
</evidence>
<organism evidence="1 2">
    <name type="scientific">Micavibrio aeruginosavorus EPB</name>
    <dbReference type="NCBI Taxonomy" id="349215"/>
    <lineage>
        <taxon>Bacteria</taxon>
        <taxon>Pseudomonadati</taxon>
        <taxon>Bdellovibrionota</taxon>
        <taxon>Bdellovibrionia</taxon>
        <taxon>Bdellovibrionales</taxon>
        <taxon>Pseudobdellovibrionaceae</taxon>
        <taxon>Micavibrio</taxon>
    </lineage>
</organism>
<evidence type="ECO:0000313" key="1">
    <source>
        <dbReference type="EMBL" id="AGH98952.1"/>
    </source>
</evidence>
<accession>M4VHT0</accession>
<dbReference type="Gene3D" id="3.30.1580.10">
    <property type="entry name" value="Head-to-tail joining protein W"/>
    <property type="match status" value="1"/>
</dbReference>
<dbReference type="Proteomes" id="UP000011932">
    <property type="component" value="Chromosome"/>
</dbReference>
<dbReference type="Pfam" id="PF02831">
    <property type="entry name" value="gpW"/>
    <property type="match status" value="1"/>
</dbReference>
<dbReference type="GO" id="GO:0019058">
    <property type="term" value="P:viral life cycle"/>
    <property type="evidence" value="ECO:0007669"/>
    <property type="project" value="InterPro"/>
</dbReference>
<dbReference type="InterPro" id="IPR004174">
    <property type="entry name" value="GpW"/>
</dbReference>